<evidence type="ECO:0000256" key="2">
    <source>
        <dbReference type="SAM" id="MobiDB-lite"/>
    </source>
</evidence>
<comment type="caution">
    <text evidence="4">The sequence shown here is derived from an EMBL/GenBank/DDBJ whole genome shotgun (WGS) entry which is preliminary data.</text>
</comment>
<evidence type="ECO:0000256" key="3">
    <source>
        <dbReference type="SAM" id="Phobius"/>
    </source>
</evidence>
<gene>
    <name evidence="4" type="ORF">ABZZ21_39300</name>
</gene>
<reference evidence="4 5" key="1">
    <citation type="submission" date="2024-06" db="EMBL/GenBank/DDBJ databases">
        <title>The Natural Products Discovery Center: Release of the First 8490 Sequenced Strains for Exploring Actinobacteria Biosynthetic Diversity.</title>
        <authorList>
            <person name="Kalkreuter E."/>
            <person name="Kautsar S.A."/>
            <person name="Yang D."/>
            <person name="Bader C.D."/>
            <person name="Teijaro C.N."/>
            <person name="Fluegel L."/>
            <person name="Davis C.M."/>
            <person name="Simpson J.R."/>
            <person name="Lauterbach L."/>
            <person name="Steele A.D."/>
            <person name="Gui C."/>
            <person name="Meng S."/>
            <person name="Li G."/>
            <person name="Viehrig K."/>
            <person name="Ye F."/>
            <person name="Su P."/>
            <person name="Kiefer A.F."/>
            <person name="Nichols A."/>
            <person name="Cepeda A.J."/>
            <person name="Yan W."/>
            <person name="Fan B."/>
            <person name="Jiang Y."/>
            <person name="Adhikari A."/>
            <person name="Zheng C.-J."/>
            <person name="Schuster L."/>
            <person name="Cowan T.M."/>
            <person name="Smanski M.J."/>
            <person name="Chevrette M.G."/>
            <person name="De Carvalho L.P.S."/>
            <person name="Shen B."/>
        </authorList>
    </citation>
    <scope>NUCLEOTIDE SEQUENCE [LARGE SCALE GENOMIC DNA]</scope>
    <source>
        <strain evidence="4 5">NPDC006434</strain>
    </source>
</reference>
<keyword evidence="3" id="KW-1133">Transmembrane helix</keyword>
<feature type="compositionally biased region" description="Low complexity" evidence="2">
    <location>
        <begin position="215"/>
        <end position="244"/>
    </location>
</feature>
<keyword evidence="5" id="KW-1185">Reference proteome</keyword>
<feature type="compositionally biased region" description="Low complexity" evidence="2">
    <location>
        <begin position="173"/>
        <end position="194"/>
    </location>
</feature>
<feature type="transmembrane region" description="Helical" evidence="3">
    <location>
        <begin position="39"/>
        <end position="59"/>
    </location>
</feature>
<feature type="compositionally biased region" description="Low complexity" evidence="2">
    <location>
        <begin position="361"/>
        <end position="372"/>
    </location>
</feature>
<feature type="region of interest" description="Disordered" evidence="2">
    <location>
        <begin position="215"/>
        <end position="250"/>
    </location>
</feature>
<feature type="region of interest" description="Disordered" evidence="2">
    <location>
        <begin position="145"/>
        <end position="194"/>
    </location>
</feature>
<feature type="region of interest" description="Disordered" evidence="2">
    <location>
        <begin position="333"/>
        <end position="552"/>
    </location>
</feature>
<organism evidence="4 5">
    <name type="scientific">Streptomyces ossamyceticus</name>
    <dbReference type="NCBI Taxonomy" id="249581"/>
    <lineage>
        <taxon>Bacteria</taxon>
        <taxon>Bacillati</taxon>
        <taxon>Actinomycetota</taxon>
        <taxon>Actinomycetes</taxon>
        <taxon>Kitasatosporales</taxon>
        <taxon>Streptomycetaceae</taxon>
        <taxon>Streptomyces</taxon>
    </lineage>
</organism>
<evidence type="ECO:0000313" key="5">
    <source>
        <dbReference type="Proteomes" id="UP001550210"/>
    </source>
</evidence>
<feature type="compositionally biased region" description="Low complexity" evidence="2">
    <location>
        <begin position="528"/>
        <end position="552"/>
    </location>
</feature>
<dbReference type="RefSeq" id="WP_355403691.1">
    <property type="nucleotide sequence ID" value="NZ_JBEXPZ010000074.1"/>
</dbReference>
<dbReference type="Proteomes" id="UP001550210">
    <property type="component" value="Unassembled WGS sequence"/>
</dbReference>
<dbReference type="EMBL" id="JBEXPZ010000074">
    <property type="protein sequence ID" value="MET9850489.1"/>
    <property type="molecule type" value="Genomic_DNA"/>
</dbReference>
<keyword evidence="1" id="KW-0175">Coiled coil</keyword>
<accession>A0ABV2VCV2</accession>
<evidence type="ECO:0000313" key="4">
    <source>
        <dbReference type="EMBL" id="MET9850489.1"/>
    </source>
</evidence>
<evidence type="ECO:0000256" key="1">
    <source>
        <dbReference type="SAM" id="Coils"/>
    </source>
</evidence>
<feature type="transmembrane region" description="Helical" evidence="3">
    <location>
        <begin position="12"/>
        <end position="33"/>
    </location>
</feature>
<evidence type="ECO:0008006" key="6">
    <source>
        <dbReference type="Google" id="ProtNLM"/>
    </source>
</evidence>
<keyword evidence="3" id="KW-0472">Membrane</keyword>
<feature type="compositionally biased region" description="Low complexity" evidence="2">
    <location>
        <begin position="418"/>
        <end position="441"/>
    </location>
</feature>
<protein>
    <recommendedName>
        <fullName evidence="6">Secreted protein</fullName>
    </recommendedName>
</protein>
<feature type="coiled-coil region" evidence="1">
    <location>
        <begin position="88"/>
        <end position="136"/>
    </location>
</feature>
<feature type="compositionally biased region" description="Basic and acidic residues" evidence="2">
    <location>
        <begin position="342"/>
        <end position="360"/>
    </location>
</feature>
<feature type="compositionally biased region" description="Acidic residues" evidence="2">
    <location>
        <begin position="388"/>
        <end position="402"/>
    </location>
</feature>
<proteinExistence type="predicted"/>
<name>A0ABV2VCV2_9ACTN</name>
<keyword evidence="3" id="KW-0812">Transmembrane</keyword>
<sequence>MPRGRHRHSPPLHRLLPPTAIAGVSLVCALGPWVFSGPAVLRVLAALAAATAAVGAAVMRRWDVEAGKRVADLTRARASDEWRHEERVAELETDLEESRELRTKLEHKLRAKRAELANLRNEHAALLRRYATAETERASALEGRRLLEIETTAPEGARELTAGGEDAESTGDASAAAGAGASSGTAGAGAASGTAGVGAASGIVGAARGRAAAQASPVSPQGIPAAGAPWGARGAGADAESAGDAGDDVEDFDDVEDVADAAGVESAEDVAGDGGKPAAGVFSPAGSALWLRANSALERIITQRGVAKGAGRVPGADVAGAEADAGVVAVAAEAEDQDGTEGQDRTEDRTEAGTEARAEDGVSAGAESGADVADADADAAEVAVETEAGGEGDGVAEAEADGAELQGRWDVEDEDQAAARAEAVVESVESVQSVEVGQPGEPGEDGGSGDERASGGVSVDEPVRALSVKDGSGKGGSPEDDPDGPNGGGTRQGRSAEGDAAERVPVVTAEEDDPAGKPGAVDEHEHAAAQPVPAAAPVQAAPVPAQSESSPEPVLPALPAVRPAGHFTVPTAVAVVPAAPQRRTAVEGGFDFFGTQKEADVIEAVQNEDLADVVGQEALALHKAESEAQFKRMDEAARRIGQVIDLTAHDETEQIDLRGLRTAAS</sequence>